<keyword evidence="1" id="KW-0812">Transmembrane</keyword>
<evidence type="ECO:0000313" key="3">
    <source>
        <dbReference type="Proteomes" id="UP000467252"/>
    </source>
</evidence>
<keyword evidence="1" id="KW-1133">Transmembrane helix</keyword>
<feature type="transmembrane region" description="Helical" evidence="1">
    <location>
        <begin position="203"/>
        <end position="224"/>
    </location>
</feature>
<feature type="transmembrane region" description="Helical" evidence="1">
    <location>
        <begin position="271"/>
        <end position="292"/>
    </location>
</feature>
<proteinExistence type="predicted"/>
<gene>
    <name evidence="2" type="ORF">MPUL_11420</name>
</gene>
<dbReference type="AlphaFoldDB" id="A0A7I7UET9"/>
<dbReference type="RefSeq" id="WP_163897936.1">
    <property type="nucleotide sequence ID" value="NZ_AP022599.1"/>
</dbReference>
<feature type="transmembrane region" description="Helical" evidence="1">
    <location>
        <begin position="29"/>
        <end position="48"/>
    </location>
</feature>
<feature type="transmembrane region" description="Helical" evidence="1">
    <location>
        <begin position="100"/>
        <end position="122"/>
    </location>
</feature>
<dbReference type="Proteomes" id="UP000467252">
    <property type="component" value="Chromosome"/>
</dbReference>
<feature type="transmembrane region" description="Helical" evidence="1">
    <location>
        <begin position="230"/>
        <end position="250"/>
    </location>
</feature>
<protein>
    <submittedName>
        <fullName evidence="2">Uncharacterized protein</fullName>
    </submittedName>
</protein>
<keyword evidence="1" id="KW-0472">Membrane</keyword>
<reference evidence="2 3" key="1">
    <citation type="journal article" date="2019" name="Emerg. Microbes Infect.">
        <title>Comprehensive subspecies identification of 175 nontuberculous mycobacteria species based on 7547 genomic profiles.</title>
        <authorList>
            <person name="Matsumoto Y."/>
            <person name="Kinjo T."/>
            <person name="Motooka D."/>
            <person name="Nabeya D."/>
            <person name="Jung N."/>
            <person name="Uechi K."/>
            <person name="Horii T."/>
            <person name="Iida T."/>
            <person name="Fujita J."/>
            <person name="Nakamura S."/>
        </authorList>
    </citation>
    <scope>NUCLEOTIDE SEQUENCE [LARGE SCALE GENOMIC DNA]</scope>
    <source>
        <strain evidence="2 3">JCM 6370</strain>
    </source>
</reference>
<feature type="transmembrane region" description="Helical" evidence="1">
    <location>
        <begin position="152"/>
        <end position="171"/>
    </location>
</feature>
<evidence type="ECO:0000313" key="2">
    <source>
        <dbReference type="EMBL" id="BBY79984.1"/>
    </source>
</evidence>
<sequence>MSTATAEPAASPDRSLLSRWYGLHPFYRLAVRWAFIGACTAVAFHESIRNVLRTTYNQGVGGYVWVVPAAAVLVAIGVARRNRNELPIHDRQTDIIVGTMGLVLAVLVQGVLVPRFGLYFHLLRLDLVAAWLFVLSSSIVLFGLRPVIRFRWVWALMFMVFSLPYYLSVVFLGGGKFAAGASTMIIAAIGTGIGVGRTFRRGFIGSLAAWVVGFAALIAIGLFVNSAPVWVYQLVPALTAISGVGIAMYFQSRRGMPKRVFERKVEPLASAQVWGGVPLVIAVTLVLAFIALPPQSASSRLSRTAPGPLISGQPLVVPPGWTLSGYEEYDWVRRFYGGGTVLVRQRMTALRGDARFDKFARPRTVVVDSMVTGRPFAFELYPVRVLYDLAEARISSPQPIDLGNGTTGLMYSVLDDKLLLTWNALTFGWGDRQQGQYVTVFAVDNHEPDALFPTPSDSMVSTLRTLFTMLFRGNAVLNEDAPRFKDGELLGEFGHALVAAQFDAARRR</sequence>
<accession>A0A7I7UET9</accession>
<name>A0A7I7UET9_MYCPV</name>
<feature type="transmembrane region" description="Helical" evidence="1">
    <location>
        <begin position="177"/>
        <end position="196"/>
    </location>
</feature>
<keyword evidence="3" id="KW-1185">Reference proteome</keyword>
<organism evidence="2 3">
    <name type="scientific">Mycolicibacterium pulveris</name>
    <name type="common">Mycobacterium pulveris</name>
    <dbReference type="NCBI Taxonomy" id="36813"/>
    <lineage>
        <taxon>Bacteria</taxon>
        <taxon>Bacillati</taxon>
        <taxon>Actinomycetota</taxon>
        <taxon>Actinomycetes</taxon>
        <taxon>Mycobacteriales</taxon>
        <taxon>Mycobacteriaceae</taxon>
        <taxon>Mycolicibacterium</taxon>
    </lineage>
</organism>
<dbReference type="EMBL" id="AP022599">
    <property type="protein sequence ID" value="BBY79984.1"/>
    <property type="molecule type" value="Genomic_DNA"/>
</dbReference>
<feature type="transmembrane region" description="Helical" evidence="1">
    <location>
        <begin position="60"/>
        <end position="79"/>
    </location>
</feature>
<evidence type="ECO:0000256" key="1">
    <source>
        <dbReference type="SAM" id="Phobius"/>
    </source>
</evidence>
<feature type="transmembrane region" description="Helical" evidence="1">
    <location>
        <begin position="128"/>
        <end position="145"/>
    </location>
</feature>